<dbReference type="Proteomes" id="UP000053201">
    <property type="component" value="Unassembled WGS sequence"/>
</dbReference>
<dbReference type="InterPro" id="IPR019775">
    <property type="entry name" value="WD40_repeat_CS"/>
</dbReference>
<evidence type="ECO:0000313" key="9">
    <source>
        <dbReference type="Proteomes" id="UP000053201"/>
    </source>
</evidence>
<feature type="region of interest" description="Disordered" evidence="7">
    <location>
        <begin position="74"/>
        <end position="108"/>
    </location>
</feature>
<name>A0A0L0H7I5_SPIPD</name>
<dbReference type="Pfam" id="PF00400">
    <property type="entry name" value="WD40"/>
    <property type="match status" value="5"/>
</dbReference>
<evidence type="ECO:0000256" key="6">
    <source>
        <dbReference type="PROSITE-ProRule" id="PRU00221"/>
    </source>
</evidence>
<dbReference type="PANTHER" id="PTHR22852">
    <property type="entry name" value="LETHAL 2 DENTICLELESS PROTEIN RETINOIC ACID-REGULATED NUCLEAR MATRIX-ASSOCIATED PROTEIN"/>
    <property type="match status" value="1"/>
</dbReference>
<dbReference type="STRING" id="645134.A0A0L0H7I5"/>
<dbReference type="RefSeq" id="XP_016604688.1">
    <property type="nucleotide sequence ID" value="XM_016756011.1"/>
</dbReference>
<keyword evidence="2 6" id="KW-0853">WD repeat</keyword>
<keyword evidence="3" id="KW-0677">Repeat</keyword>
<dbReference type="PROSITE" id="PS50082">
    <property type="entry name" value="WD_REPEATS_2"/>
    <property type="match status" value="5"/>
</dbReference>
<dbReference type="AlphaFoldDB" id="A0A0L0H7I5"/>
<evidence type="ECO:0000256" key="7">
    <source>
        <dbReference type="SAM" id="MobiDB-lite"/>
    </source>
</evidence>
<organism evidence="8 9">
    <name type="scientific">Spizellomyces punctatus (strain DAOM BR117)</name>
    <dbReference type="NCBI Taxonomy" id="645134"/>
    <lineage>
        <taxon>Eukaryota</taxon>
        <taxon>Fungi</taxon>
        <taxon>Fungi incertae sedis</taxon>
        <taxon>Chytridiomycota</taxon>
        <taxon>Chytridiomycota incertae sedis</taxon>
        <taxon>Chytridiomycetes</taxon>
        <taxon>Spizellomycetales</taxon>
        <taxon>Spizellomycetaceae</taxon>
        <taxon>Spizellomyces</taxon>
    </lineage>
</organism>
<dbReference type="eggNOG" id="KOG0321">
    <property type="taxonomic scope" value="Eukaryota"/>
</dbReference>
<dbReference type="VEuPathDB" id="FungiDB:SPPG_07861"/>
<evidence type="ECO:0000256" key="3">
    <source>
        <dbReference type="ARBA" id="ARBA00022737"/>
    </source>
</evidence>
<feature type="region of interest" description="Disordered" evidence="7">
    <location>
        <begin position="594"/>
        <end position="686"/>
    </location>
</feature>
<dbReference type="InterPro" id="IPR015943">
    <property type="entry name" value="WD40/YVTN_repeat-like_dom_sf"/>
</dbReference>
<protein>
    <submittedName>
        <fullName evidence="8">Uncharacterized protein</fullName>
    </submittedName>
</protein>
<feature type="compositionally biased region" description="Polar residues" evidence="7">
    <location>
        <begin position="653"/>
        <end position="675"/>
    </location>
</feature>
<dbReference type="GeneID" id="27691047"/>
<dbReference type="InterPro" id="IPR020472">
    <property type="entry name" value="WD40_PAC1"/>
</dbReference>
<dbReference type="PROSITE" id="PS50294">
    <property type="entry name" value="WD_REPEATS_REGION"/>
    <property type="match status" value="2"/>
</dbReference>
<dbReference type="FunCoup" id="A0A0L0H7I5">
    <property type="interactions" value="204"/>
</dbReference>
<feature type="repeat" description="WD" evidence="6">
    <location>
        <begin position="307"/>
        <end position="342"/>
    </location>
</feature>
<dbReference type="PRINTS" id="PR00320">
    <property type="entry name" value="GPROTEINBRPT"/>
</dbReference>
<proteinExistence type="inferred from homology"/>
<sequence>MPAPFTDSTNVSCTRQSPNDLSKATLPSTPRRPLQPKSHAVVSSPIGPSTPTADVRKSLGVGFDTFSDGFSNIPTSPLSSPLRATRLDSSPLRATTPNRKRPREESFGCRAAEQAEPEAYHLQTGKVWKSHQPLNIEPPVCALPESILRDRKNLFSPAAWFSGTRFERRLPFNTAITGRELFGSKSGRVIYPSLRKYVSKFVSTEHDIYRIVSEDETYIPPFTCSFCNVANGGKYLAIADEDGTIGIVDTRHDAVWEKENPRTQWLAHQNAIFDLCWTSDDQYLVTAAGDQTARLWDVERQACVCVFQGHNCSIKSVAHNARSPSIFATAARDGKIMTWDTRCSGFSDSTETYHRPTDTIRHAHALVNSGAGQMNKKSRRANSLPANQSQSVTTVRFWNNTDNMLISSGAADGLLKVWDLRNHGSHTRREFPSPYATSSVIEGKKRLHGFSSFTLDSRGSRLYAACTDNNIYEFNPNNLNTPIHSFSASTYRCDSFYIKTTVSPDDRFLASGSSDYGLYIWELDAPEKPPLVLRAHRGEVTGVSWSKHELEELASCSDDASVRLWKIDNDYREEEQEVAYRDLRGHAEEGELKVEKRLHVSRPRKSTSIARRDENTENDPPELDHTSRGDNGPPVGCVTPQSRGRTSVRRQTRGNNSRGASVSRRSTGRSITDYFSSPLPGGSGSG</sequence>
<evidence type="ECO:0000256" key="4">
    <source>
        <dbReference type="ARBA" id="ARBA00022786"/>
    </source>
</evidence>
<evidence type="ECO:0000256" key="1">
    <source>
        <dbReference type="ARBA" id="ARBA00004906"/>
    </source>
</evidence>
<keyword evidence="4" id="KW-0833">Ubl conjugation pathway</keyword>
<gene>
    <name evidence="8" type="ORF">SPPG_07861</name>
</gene>
<dbReference type="SMART" id="SM00320">
    <property type="entry name" value="WD40"/>
    <property type="match status" value="7"/>
</dbReference>
<feature type="repeat" description="WD" evidence="6">
    <location>
        <begin position="533"/>
        <end position="575"/>
    </location>
</feature>
<accession>A0A0L0H7I5</accession>
<keyword evidence="9" id="KW-1185">Reference proteome</keyword>
<comment type="pathway">
    <text evidence="1">Protein modification; protein ubiquitination.</text>
</comment>
<feature type="region of interest" description="Disordered" evidence="7">
    <location>
        <begin position="1"/>
        <end position="55"/>
    </location>
</feature>
<dbReference type="Gene3D" id="2.130.10.10">
    <property type="entry name" value="YVTN repeat-like/Quinoprotein amine dehydrogenase"/>
    <property type="match status" value="3"/>
</dbReference>
<dbReference type="InterPro" id="IPR051865">
    <property type="entry name" value="WD-repeat_CDT2_adapter"/>
</dbReference>
<dbReference type="CDD" id="cd00200">
    <property type="entry name" value="WD40"/>
    <property type="match status" value="1"/>
</dbReference>
<dbReference type="OMA" id="KESAFGE"/>
<dbReference type="GO" id="GO:0043161">
    <property type="term" value="P:proteasome-mediated ubiquitin-dependent protein catabolic process"/>
    <property type="evidence" value="ECO:0007669"/>
    <property type="project" value="TreeGrafter"/>
</dbReference>
<evidence type="ECO:0000256" key="2">
    <source>
        <dbReference type="ARBA" id="ARBA00022574"/>
    </source>
</evidence>
<comment type="similarity">
    <text evidence="5">Belongs to the WD repeat cdt2 family.</text>
</comment>
<feature type="repeat" description="WD" evidence="6">
    <location>
        <begin position="265"/>
        <end position="306"/>
    </location>
</feature>
<dbReference type="GO" id="GO:0005634">
    <property type="term" value="C:nucleus"/>
    <property type="evidence" value="ECO:0007669"/>
    <property type="project" value="TreeGrafter"/>
</dbReference>
<feature type="repeat" description="WD" evidence="6">
    <location>
        <begin position="503"/>
        <end position="524"/>
    </location>
</feature>
<dbReference type="PANTHER" id="PTHR22852:SF0">
    <property type="entry name" value="DENTICLELESS PROTEIN HOMOLOG"/>
    <property type="match status" value="1"/>
</dbReference>
<dbReference type="OrthoDB" id="2096344at2759"/>
<dbReference type="SUPFAM" id="SSF50978">
    <property type="entry name" value="WD40 repeat-like"/>
    <property type="match status" value="1"/>
</dbReference>
<feature type="compositionally biased region" description="Polar residues" evidence="7">
    <location>
        <begin position="1"/>
        <end position="28"/>
    </location>
</feature>
<dbReference type="GO" id="GO:0030674">
    <property type="term" value="F:protein-macromolecule adaptor activity"/>
    <property type="evidence" value="ECO:0007669"/>
    <property type="project" value="TreeGrafter"/>
</dbReference>
<dbReference type="PROSITE" id="PS00678">
    <property type="entry name" value="WD_REPEATS_1"/>
    <property type="match status" value="2"/>
</dbReference>
<evidence type="ECO:0000313" key="8">
    <source>
        <dbReference type="EMBL" id="KNC96648.1"/>
    </source>
</evidence>
<evidence type="ECO:0000256" key="5">
    <source>
        <dbReference type="ARBA" id="ARBA00038344"/>
    </source>
</evidence>
<reference evidence="8 9" key="1">
    <citation type="submission" date="2009-08" db="EMBL/GenBank/DDBJ databases">
        <title>The Genome Sequence of Spizellomyces punctatus strain DAOM BR117.</title>
        <authorList>
            <consortium name="The Broad Institute Genome Sequencing Platform"/>
            <person name="Russ C."/>
            <person name="Cuomo C."/>
            <person name="Shea T."/>
            <person name="Young S.K."/>
            <person name="Zeng Q."/>
            <person name="Koehrsen M."/>
            <person name="Haas B."/>
            <person name="Borodovsky M."/>
            <person name="Guigo R."/>
            <person name="Alvarado L."/>
            <person name="Berlin A."/>
            <person name="Bochicchio J."/>
            <person name="Borenstein D."/>
            <person name="Chapman S."/>
            <person name="Chen Z."/>
            <person name="Engels R."/>
            <person name="Freedman E."/>
            <person name="Gellesch M."/>
            <person name="Goldberg J."/>
            <person name="Griggs A."/>
            <person name="Gujja S."/>
            <person name="Heiman D."/>
            <person name="Hepburn T."/>
            <person name="Howarth C."/>
            <person name="Jen D."/>
            <person name="Larson L."/>
            <person name="Lewis B."/>
            <person name="Mehta T."/>
            <person name="Park D."/>
            <person name="Pearson M."/>
            <person name="Roberts A."/>
            <person name="Saif S."/>
            <person name="Shenoy N."/>
            <person name="Sisk P."/>
            <person name="Stolte C."/>
            <person name="Sykes S."/>
            <person name="Thomson T."/>
            <person name="Walk T."/>
            <person name="White J."/>
            <person name="Yandava C."/>
            <person name="Burger G."/>
            <person name="Gray M.W."/>
            <person name="Holland P.W.H."/>
            <person name="King N."/>
            <person name="Lang F.B.F."/>
            <person name="Roger A.J."/>
            <person name="Ruiz-Trillo I."/>
            <person name="Lander E."/>
            <person name="Nusbaum C."/>
        </authorList>
    </citation>
    <scope>NUCLEOTIDE SEQUENCE [LARGE SCALE GENOMIC DNA]</scope>
    <source>
        <strain evidence="8 9">DAOM BR117</strain>
    </source>
</reference>
<dbReference type="EMBL" id="KQ257467">
    <property type="protein sequence ID" value="KNC96648.1"/>
    <property type="molecule type" value="Genomic_DNA"/>
</dbReference>
<dbReference type="InterPro" id="IPR001680">
    <property type="entry name" value="WD40_rpt"/>
</dbReference>
<dbReference type="InterPro" id="IPR036322">
    <property type="entry name" value="WD40_repeat_dom_sf"/>
</dbReference>
<dbReference type="InParanoid" id="A0A0L0H7I5"/>
<feature type="repeat" description="WD" evidence="6">
    <location>
        <begin position="385"/>
        <end position="422"/>
    </location>
</feature>